<proteinExistence type="predicted"/>
<evidence type="ECO:0000313" key="2">
    <source>
        <dbReference type="EMBL" id="CAK9260196.1"/>
    </source>
</evidence>
<dbReference type="Proteomes" id="UP001497444">
    <property type="component" value="Chromosome 13"/>
</dbReference>
<evidence type="ECO:0000256" key="1">
    <source>
        <dbReference type="SAM" id="MobiDB-lite"/>
    </source>
</evidence>
<reference evidence="2" key="1">
    <citation type="submission" date="2024-02" db="EMBL/GenBank/DDBJ databases">
        <authorList>
            <consortium name="ELIXIR-Norway"/>
            <consortium name="Elixir Norway"/>
        </authorList>
    </citation>
    <scope>NUCLEOTIDE SEQUENCE</scope>
</reference>
<feature type="region of interest" description="Disordered" evidence="1">
    <location>
        <begin position="64"/>
        <end position="97"/>
    </location>
</feature>
<organism evidence="2 3">
    <name type="scientific">Sphagnum jensenii</name>
    <dbReference type="NCBI Taxonomy" id="128206"/>
    <lineage>
        <taxon>Eukaryota</taxon>
        <taxon>Viridiplantae</taxon>
        <taxon>Streptophyta</taxon>
        <taxon>Embryophyta</taxon>
        <taxon>Bryophyta</taxon>
        <taxon>Sphagnophytina</taxon>
        <taxon>Sphagnopsida</taxon>
        <taxon>Sphagnales</taxon>
        <taxon>Sphagnaceae</taxon>
        <taxon>Sphagnum</taxon>
    </lineage>
</organism>
<evidence type="ECO:0000313" key="3">
    <source>
        <dbReference type="Proteomes" id="UP001497444"/>
    </source>
</evidence>
<gene>
    <name evidence="2" type="ORF">CSSPJE1EN1_LOCUS5674</name>
</gene>
<dbReference type="EMBL" id="OZ020108">
    <property type="protein sequence ID" value="CAK9260196.1"/>
    <property type="molecule type" value="Genomic_DNA"/>
</dbReference>
<name>A0ABP0W0A2_9BRYO</name>
<sequence>MAEDIQERMRAFIVQHGKVSAAFTALRQHLEAQQNDEQIDSLENHVPHIDVLIEFNQGTLESARERHNHLKREQHAKQREQPSLRSDALQLFGDEDA</sequence>
<protein>
    <submittedName>
        <fullName evidence="2">Uncharacterized protein</fullName>
    </submittedName>
</protein>
<accession>A0ABP0W0A2</accession>
<feature type="compositionally biased region" description="Basic and acidic residues" evidence="1">
    <location>
        <begin position="71"/>
        <end position="82"/>
    </location>
</feature>
<keyword evidence="3" id="KW-1185">Reference proteome</keyword>